<evidence type="ECO:0000259" key="10">
    <source>
        <dbReference type="PROSITE" id="PS50110"/>
    </source>
</evidence>
<dbReference type="Proteomes" id="UP000216752">
    <property type="component" value="Chromosome"/>
</dbReference>
<evidence type="ECO:0000259" key="9">
    <source>
        <dbReference type="PROSITE" id="PS50109"/>
    </source>
</evidence>
<dbReference type="InterPro" id="IPR036890">
    <property type="entry name" value="HATPase_C_sf"/>
</dbReference>
<sequence length="369" mass="41473">MVNYNKPVNQPTILIVDDTPEHIETAVAVLRNNNFHVRVATKGNIALKLLEQHMADLILLDIYMPEINGFEICQMIKSDPAFRSIPIIFLTSLNDEASISKGFQLGAQDYVTKPFNTSELLARVNTHIKLKKQAESLQHANSELDSFCYSVAHDLKSPLLSLNKLTEYLAADYAAKIDSDGQELISNIQEKSQEVIQIIDHLLDLSRMCERKMNLTTIDLSQLFSKTYTELVALEPVRDIEFTLAPLPTIQGDALMFKLLVQNILSNALKYTRHKATASIKVTATQTDTEFVIAIQDNGAGFDMKYSSRLFNIFQRLHSNNEFEGSGVGLAICQKILKRHHGTAWITGKVHEGASFYFSLRKNLSTIVK</sequence>
<evidence type="ECO:0000313" key="12">
    <source>
        <dbReference type="Proteomes" id="UP000216752"/>
    </source>
</evidence>
<dbReference type="SMART" id="SM00387">
    <property type="entry name" value="HATPase_c"/>
    <property type="match status" value="1"/>
</dbReference>
<dbReference type="PROSITE" id="PS50109">
    <property type="entry name" value="HIS_KIN"/>
    <property type="match status" value="1"/>
</dbReference>
<dbReference type="InterPro" id="IPR005467">
    <property type="entry name" value="His_kinase_dom"/>
</dbReference>
<dbReference type="RefSeq" id="WP_094607364.1">
    <property type="nucleotide sequence ID" value="NZ_CP155573.1"/>
</dbReference>
<dbReference type="Pfam" id="PF00072">
    <property type="entry name" value="Response_reg"/>
    <property type="match status" value="1"/>
</dbReference>
<dbReference type="EMBL" id="CP155573">
    <property type="protein sequence ID" value="XFO67728.1"/>
    <property type="molecule type" value="Genomic_DNA"/>
</dbReference>
<dbReference type="SUPFAM" id="SSF47384">
    <property type="entry name" value="Homodimeric domain of signal transducing histidine kinase"/>
    <property type="match status" value="1"/>
</dbReference>
<dbReference type="SUPFAM" id="SSF55874">
    <property type="entry name" value="ATPase domain of HSP90 chaperone/DNA topoisomerase II/histidine kinase"/>
    <property type="match status" value="1"/>
</dbReference>
<dbReference type="InterPro" id="IPR036097">
    <property type="entry name" value="HisK_dim/P_sf"/>
</dbReference>
<proteinExistence type="predicted"/>
<dbReference type="EC" id="2.7.13.3" evidence="3"/>
<dbReference type="Gene3D" id="3.30.565.10">
    <property type="entry name" value="Histidine kinase-like ATPase, C-terminal domain"/>
    <property type="match status" value="1"/>
</dbReference>
<evidence type="ECO:0000256" key="5">
    <source>
        <dbReference type="ARBA" id="ARBA00022679"/>
    </source>
</evidence>
<feature type="domain" description="Histidine kinase" evidence="9">
    <location>
        <begin position="150"/>
        <end position="364"/>
    </location>
</feature>
<evidence type="ECO:0000256" key="2">
    <source>
        <dbReference type="ARBA" id="ARBA00004370"/>
    </source>
</evidence>
<dbReference type="Pfam" id="PF02518">
    <property type="entry name" value="HATPase_c"/>
    <property type="match status" value="1"/>
</dbReference>
<gene>
    <name evidence="11" type="primary">rcsC_10</name>
    <name evidence="11" type="ORF">SPSIL_039470</name>
</gene>
<dbReference type="InterPro" id="IPR001789">
    <property type="entry name" value="Sig_transdc_resp-reg_receiver"/>
</dbReference>
<dbReference type="PROSITE" id="PS50110">
    <property type="entry name" value="RESPONSE_REGULATORY"/>
    <property type="match status" value="1"/>
</dbReference>
<feature type="domain" description="Response regulatory" evidence="10">
    <location>
        <begin position="12"/>
        <end position="128"/>
    </location>
</feature>
<dbReference type="InterPro" id="IPR050351">
    <property type="entry name" value="BphY/WalK/GraS-like"/>
</dbReference>
<evidence type="ECO:0000256" key="3">
    <source>
        <dbReference type="ARBA" id="ARBA00012438"/>
    </source>
</evidence>
<accession>A0ABZ3IQN3</accession>
<protein>
    <recommendedName>
        <fullName evidence="3">histidine kinase</fullName>
        <ecNumber evidence="3">2.7.13.3</ecNumber>
    </recommendedName>
</protein>
<keyword evidence="7" id="KW-0902">Two-component regulatory system</keyword>
<feature type="modified residue" description="4-aspartylphosphate" evidence="8">
    <location>
        <position position="61"/>
    </location>
</feature>
<keyword evidence="4 8" id="KW-0597">Phosphoprotein</keyword>
<evidence type="ECO:0000256" key="1">
    <source>
        <dbReference type="ARBA" id="ARBA00000085"/>
    </source>
</evidence>
<dbReference type="InterPro" id="IPR011006">
    <property type="entry name" value="CheY-like_superfamily"/>
</dbReference>
<dbReference type="InterPro" id="IPR003594">
    <property type="entry name" value="HATPase_dom"/>
</dbReference>
<dbReference type="PANTHER" id="PTHR42878">
    <property type="entry name" value="TWO-COMPONENT HISTIDINE KINASE"/>
    <property type="match status" value="1"/>
</dbReference>
<keyword evidence="12" id="KW-1185">Reference proteome</keyword>
<dbReference type="SMART" id="SM00448">
    <property type="entry name" value="REC"/>
    <property type="match status" value="1"/>
</dbReference>
<comment type="subcellular location">
    <subcellularLocation>
        <location evidence="2">Membrane</location>
    </subcellularLocation>
</comment>
<dbReference type="Pfam" id="PF00512">
    <property type="entry name" value="HisKA"/>
    <property type="match status" value="1"/>
</dbReference>
<dbReference type="PANTHER" id="PTHR42878:SF15">
    <property type="entry name" value="BACTERIOPHYTOCHROME"/>
    <property type="match status" value="1"/>
</dbReference>
<dbReference type="GO" id="GO:0004673">
    <property type="term" value="F:protein histidine kinase activity"/>
    <property type="evidence" value="ECO:0007669"/>
    <property type="project" value="UniProtKB-EC"/>
</dbReference>
<dbReference type="Gene3D" id="1.10.287.130">
    <property type="match status" value="1"/>
</dbReference>
<evidence type="ECO:0000313" key="11">
    <source>
        <dbReference type="EMBL" id="XFO67728.1"/>
    </source>
</evidence>
<dbReference type="Gene3D" id="3.40.50.2300">
    <property type="match status" value="1"/>
</dbReference>
<dbReference type="SMART" id="SM00388">
    <property type="entry name" value="HisKA"/>
    <property type="match status" value="1"/>
</dbReference>
<name>A0ABZ3IQN3_9FIRM</name>
<dbReference type="InterPro" id="IPR004358">
    <property type="entry name" value="Sig_transdc_His_kin-like_C"/>
</dbReference>
<organism evidence="11 12">
    <name type="scientific">Sporomusa silvacetica DSM 10669</name>
    <dbReference type="NCBI Taxonomy" id="1123289"/>
    <lineage>
        <taxon>Bacteria</taxon>
        <taxon>Bacillati</taxon>
        <taxon>Bacillota</taxon>
        <taxon>Negativicutes</taxon>
        <taxon>Selenomonadales</taxon>
        <taxon>Sporomusaceae</taxon>
        <taxon>Sporomusa</taxon>
    </lineage>
</organism>
<dbReference type="PRINTS" id="PR00344">
    <property type="entry name" value="BCTRLSENSOR"/>
</dbReference>
<dbReference type="SUPFAM" id="SSF52172">
    <property type="entry name" value="CheY-like"/>
    <property type="match status" value="1"/>
</dbReference>
<dbReference type="InterPro" id="IPR003661">
    <property type="entry name" value="HisK_dim/P_dom"/>
</dbReference>
<dbReference type="CDD" id="cd00082">
    <property type="entry name" value="HisKA"/>
    <property type="match status" value="1"/>
</dbReference>
<comment type="catalytic activity">
    <reaction evidence="1">
        <text>ATP + protein L-histidine = ADP + protein N-phospho-L-histidine.</text>
        <dbReference type="EC" id="2.7.13.3"/>
    </reaction>
</comment>
<evidence type="ECO:0000256" key="8">
    <source>
        <dbReference type="PROSITE-ProRule" id="PRU00169"/>
    </source>
</evidence>
<keyword evidence="6 11" id="KW-0418">Kinase</keyword>
<evidence type="ECO:0000256" key="4">
    <source>
        <dbReference type="ARBA" id="ARBA00022553"/>
    </source>
</evidence>
<evidence type="ECO:0000256" key="6">
    <source>
        <dbReference type="ARBA" id="ARBA00022777"/>
    </source>
</evidence>
<reference evidence="11" key="1">
    <citation type="submission" date="2024-05" db="EMBL/GenBank/DDBJ databases">
        <title>Isolation and characterization of Sporomusa carbonis sp. nov., a carboxydotrophic hydrogenogen in the genus of Sporomusa isolated from a charcoal burning pile.</title>
        <authorList>
            <person name="Boeer T."/>
            <person name="Rosenbaum F."/>
            <person name="Eysell L."/>
            <person name="Mueller V."/>
            <person name="Daniel R."/>
            <person name="Poehlein A."/>
        </authorList>
    </citation>
    <scope>NUCLEOTIDE SEQUENCE [LARGE SCALE GENOMIC DNA]</scope>
    <source>
        <strain evidence="11">DSM 10669</strain>
    </source>
</reference>
<evidence type="ECO:0000256" key="7">
    <source>
        <dbReference type="ARBA" id="ARBA00023012"/>
    </source>
</evidence>
<keyword evidence="5 11" id="KW-0808">Transferase</keyword>